<gene>
    <name evidence="2" type="ORF">GGR44_000480</name>
</gene>
<dbReference type="GO" id="GO:0008171">
    <property type="term" value="F:O-methyltransferase activity"/>
    <property type="evidence" value="ECO:0007669"/>
    <property type="project" value="TreeGrafter"/>
</dbReference>
<protein>
    <submittedName>
        <fullName evidence="2">FkbM family methyltransferase</fullName>
    </submittedName>
</protein>
<dbReference type="Gene3D" id="3.40.50.150">
    <property type="entry name" value="Vaccinia Virus protein VP39"/>
    <property type="match status" value="1"/>
</dbReference>
<sequence>MSDNRYARELAQRWLAVRLAVAGRVHQYPEILSLRRFLSAFAVDCVIDVGANHGQYATMLRRDVGFAGAILSFEPNPEIFGGLAKRAAGDARWHLFNIALSDFDGTASFNIMAADQFSSLEKPAQGQDAIFAERNVVTRSVDMACRRIDTLIPELAAAHGFRRPFLKMDTQGHDLSVCEGAGAMIGQMAGVQTELAVRPIYEGGTGYRAMIEWLEARNFAPSAFFANNKGHFPRLVEMDGIFVNRALLAGE</sequence>
<keyword evidence="3" id="KW-1185">Reference proteome</keyword>
<dbReference type="AlphaFoldDB" id="A0A7W6DKR3"/>
<evidence type="ECO:0000313" key="2">
    <source>
        <dbReference type="EMBL" id="MBB3980849.1"/>
    </source>
</evidence>
<dbReference type="PANTHER" id="PTHR36973">
    <property type="entry name" value="SLL1456 PROTEIN-RELATED"/>
    <property type="match status" value="1"/>
</dbReference>
<feature type="domain" description="Methyltransferase FkbM" evidence="1">
    <location>
        <begin position="48"/>
        <end position="219"/>
    </location>
</feature>
<dbReference type="Proteomes" id="UP000552757">
    <property type="component" value="Unassembled WGS sequence"/>
</dbReference>
<proteinExistence type="predicted"/>
<dbReference type="InterPro" id="IPR053188">
    <property type="entry name" value="FkbM_Methyltransferase"/>
</dbReference>
<evidence type="ECO:0000259" key="1">
    <source>
        <dbReference type="Pfam" id="PF05050"/>
    </source>
</evidence>
<dbReference type="RefSeq" id="WP_183953831.1">
    <property type="nucleotide sequence ID" value="NZ_JACIEB010000001.1"/>
</dbReference>
<dbReference type="Pfam" id="PF05050">
    <property type="entry name" value="Methyltransf_21"/>
    <property type="match status" value="1"/>
</dbReference>
<dbReference type="PANTHER" id="PTHR36973:SF4">
    <property type="entry name" value="NODULATION PROTEIN"/>
    <property type="match status" value="1"/>
</dbReference>
<name>A0A7W6DKR3_9SPHN</name>
<accession>A0A7W6DKR3</accession>
<organism evidence="2 3">
    <name type="scientific">Sphingobium fontiphilum</name>
    <dbReference type="NCBI Taxonomy" id="944425"/>
    <lineage>
        <taxon>Bacteria</taxon>
        <taxon>Pseudomonadati</taxon>
        <taxon>Pseudomonadota</taxon>
        <taxon>Alphaproteobacteria</taxon>
        <taxon>Sphingomonadales</taxon>
        <taxon>Sphingomonadaceae</taxon>
        <taxon>Sphingobium</taxon>
    </lineage>
</organism>
<keyword evidence="2" id="KW-0808">Transferase</keyword>
<keyword evidence="2" id="KW-0489">Methyltransferase</keyword>
<comment type="caution">
    <text evidence="2">The sequence shown here is derived from an EMBL/GenBank/DDBJ whole genome shotgun (WGS) entry which is preliminary data.</text>
</comment>
<dbReference type="EMBL" id="JACIEB010000001">
    <property type="protein sequence ID" value="MBB3980849.1"/>
    <property type="molecule type" value="Genomic_DNA"/>
</dbReference>
<dbReference type="InterPro" id="IPR029063">
    <property type="entry name" value="SAM-dependent_MTases_sf"/>
</dbReference>
<evidence type="ECO:0000313" key="3">
    <source>
        <dbReference type="Proteomes" id="UP000552757"/>
    </source>
</evidence>
<dbReference type="InterPro" id="IPR006342">
    <property type="entry name" value="FkbM_mtfrase"/>
</dbReference>
<reference evidence="2 3" key="1">
    <citation type="submission" date="2020-08" db="EMBL/GenBank/DDBJ databases">
        <title>Genomic Encyclopedia of Type Strains, Phase IV (KMG-IV): sequencing the most valuable type-strain genomes for metagenomic binning, comparative biology and taxonomic classification.</title>
        <authorList>
            <person name="Goeker M."/>
        </authorList>
    </citation>
    <scope>NUCLEOTIDE SEQUENCE [LARGE SCALE GENOMIC DNA]</scope>
    <source>
        <strain evidence="2 3">DSM 29348</strain>
    </source>
</reference>
<dbReference type="SUPFAM" id="SSF53335">
    <property type="entry name" value="S-adenosyl-L-methionine-dependent methyltransferases"/>
    <property type="match status" value="1"/>
</dbReference>
<dbReference type="GO" id="GO:0032259">
    <property type="term" value="P:methylation"/>
    <property type="evidence" value="ECO:0007669"/>
    <property type="project" value="UniProtKB-KW"/>
</dbReference>
<dbReference type="NCBIfam" id="TIGR01444">
    <property type="entry name" value="fkbM_fam"/>
    <property type="match status" value="1"/>
</dbReference>